<evidence type="ECO:0000313" key="2">
    <source>
        <dbReference type="Proteomes" id="UP000285650"/>
    </source>
</evidence>
<reference evidence="1 2" key="1">
    <citation type="submission" date="2018-08" db="EMBL/GenBank/DDBJ databases">
        <title>A genome reference for cultivated species of the human gut microbiota.</title>
        <authorList>
            <person name="Zou Y."/>
            <person name="Xue W."/>
            <person name="Luo G."/>
        </authorList>
    </citation>
    <scope>NUCLEOTIDE SEQUENCE [LARGE SCALE GENOMIC DNA]</scope>
    <source>
        <strain evidence="1 2">AM27-17</strain>
    </source>
</reference>
<protein>
    <recommendedName>
        <fullName evidence="3">Leucine-rich repeat domain-containing protein</fullName>
    </recommendedName>
</protein>
<proteinExistence type="predicted"/>
<dbReference type="EMBL" id="QSKV01000002">
    <property type="protein sequence ID" value="RHE94497.1"/>
    <property type="molecule type" value="Genomic_DNA"/>
</dbReference>
<evidence type="ECO:0008006" key="3">
    <source>
        <dbReference type="Google" id="ProtNLM"/>
    </source>
</evidence>
<organism evidence="1 2">
    <name type="scientific">Bacteroides intestinalis</name>
    <dbReference type="NCBI Taxonomy" id="329854"/>
    <lineage>
        <taxon>Bacteria</taxon>
        <taxon>Pseudomonadati</taxon>
        <taxon>Bacteroidota</taxon>
        <taxon>Bacteroidia</taxon>
        <taxon>Bacteroidales</taxon>
        <taxon>Bacteroidaceae</taxon>
        <taxon>Bacteroides</taxon>
    </lineage>
</organism>
<dbReference type="Proteomes" id="UP000285650">
    <property type="component" value="Unassembled WGS sequence"/>
</dbReference>
<accession>A0A414LIQ3</accession>
<gene>
    <name evidence="1" type="ORF">DW712_04255</name>
</gene>
<dbReference type="RefSeq" id="WP_118220977.1">
    <property type="nucleotide sequence ID" value="NZ_QSKV01000002.1"/>
</dbReference>
<dbReference type="Gene3D" id="3.80.10.10">
    <property type="entry name" value="Ribonuclease Inhibitor"/>
    <property type="match status" value="1"/>
</dbReference>
<dbReference type="InterPro" id="IPR032675">
    <property type="entry name" value="LRR_dom_sf"/>
</dbReference>
<name>A0A414LIQ3_9BACE</name>
<comment type="caution">
    <text evidence="1">The sequence shown here is derived from an EMBL/GenBank/DDBJ whole genome shotgun (WGS) entry which is preliminary data.</text>
</comment>
<dbReference type="SUPFAM" id="SSF52058">
    <property type="entry name" value="L domain-like"/>
    <property type="match status" value="1"/>
</dbReference>
<dbReference type="AlphaFoldDB" id="A0A414LIQ3"/>
<evidence type="ECO:0000313" key="1">
    <source>
        <dbReference type="EMBL" id="RHE94497.1"/>
    </source>
</evidence>
<sequence>MRIHDSETNKCKKKLMLEPKEFEQGIEYALANDCDGLQINTWNIDDDAVMDFKLFEKVANQIVFLSITNINTTNVANFEYIYSLERLETFYCQQVDLHIDFTRFSSLRNIGIFYNKNFLNLDKLEQLESAVISKLTEKDMSLFSNWKSIKTLHIYQSQIECLKGIEDLIQIDTLVFAHNRKLIDISSINRLDYIGEVSFEKNSKLRDYSVLADNQNIHNLFISDLDDLKFIQSMKSLLSFRFWNCKNGDLSPLLGNPILKDVYFTPNKKHYSHTLEQIKILITKRDNAYSVPHLTL</sequence>